<proteinExistence type="predicted"/>
<dbReference type="Gene3D" id="1.10.260.40">
    <property type="entry name" value="lambda repressor-like DNA-binding domains"/>
    <property type="match status" value="2"/>
</dbReference>
<dbReference type="InterPro" id="IPR001387">
    <property type="entry name" value="Cro/C1-type_HTH"/>
</dbReference>
<reference evidence="2" key="1">
    <citation type="journal article" date="2014" name="Microbiology">
        <title>A 2,4-dichlorophenoxyacetic acid degradation plasmid pM7012 discloses distribution of an unclassified megaplasmid group across bacterial species.</title>
        <authorList>
            <person name="Sakai Y."/>
            <person name="Ogawa N."/>
            <person name="Shimomura Y."/>
            <person name="Fujii T."/>
        </authorList>
    </citation>
    <scope>NUCLEOTIDE SEQUENCE</scope>
    <source>
        <strain evidence="2">M701</strain>
    </source>
</reference>
<sequence>MPVTRPMDQANISTPNTHSSLVTRGSRRSTSRTGAHRESNPEMQGISRDERVGRPADAGWRVRLYKAGKYVANRHFRDVAYLGRDAALAAAKRYRDDMAEQHGIRRRVGCGNELSRIRVSAGLSQSRLAAWLHVSTPLIARWEHIGAPDAVFLLTQAFISGKVQAVAERPDPDLIAVRTAAGLTQDDMARKFDRGYNAYGEWERKKRRIPGWVAVYIDALGRGWDETA</sequence>
<accession>V5YP78</accession>
<feature type="compositionally biased region" description="Polar residues" evidence="1">
    <location>
        <begin position="10"/>
        <end position="22"/>
    </location>
</feature>
<dbReference type="SUPFAM" id="SSF47413">
    <property type="entry name" value="lambda repressor-like DNA-binding domains"/>
    <property type="match status" value="2"/>
</dbReference>
<evidence type="ECO:0000313" key="2">
    <source>
        <dbReference type="EMBL" id="BAO19069.1"/>
    </source>
</evidence>
<dbReference type="AlphaFoldDB" id="V5YP78"/>
<dbReference type="InterPro" id="IPR010982">
    <property type="entry name" value="Lambda_DNA-bd_dom_sf"/>
</dbReference>
<evidence type="ECO:0000256" key="1">
    <source>
        <dbReference type="SAM" id="MobiDB-lite"/>
    </source>
</evidence>
<name>V5YP78_9BURK</name>
<geneLocation type="plasmid" evidence="2">
    <name>pM7012</name>
</geneLocation>
<reference evidence="2" key="2">
    <citation type="submission" date="2024-06" db="EMBL/GenBank/DDBJ databases">
        <authorList>
            <person name="Sakai Y."/>
            <person name="Fujii T."/>
        </authorList>
    </citation>
    <scope>NUCLEOTIDE SEQUENCE</scope>
    <source>
        <strain evidence="2">M701</strain>
        <plasmid evidence="2">pM7012</plasmid>
    </source>
</reference>
<dbReference type="GO" id="GO:0003677">
    <property type="term" value="F:DNA binding"/>
    <property type="evidence" value="ECO:0007669"/>
    <property type="project" value="InterPro"/>
</dbReference>
<organism evidence="2">
    <name type="scientific">Burkholderia sp. M701</name>
    <dbReference type="NCBI Taxonomy" id="326454"/>
    <lineage>
        <taxon>Bacteria</taxon>
        <taxon>Pseudomonadati</taxon>
        <taxon>Pseudomonadota</taxon>
        <taxon>Betaproteobacteria</taxon>
        <taxon>Burkholderiales</taxon>
        <taxon>Burkholderiaceae</taxon>
        <taxon>Burkholderia</taxon>
    </lineage>
</organism>
<keyword evidence="2" id="KW-0614">Plasmid</keyword>
<dbReference type="CDD" id="cd00093">
    <property type="entry name" value="HTH_XRE"/>
    <property type="match status" value="2"/>
</dbReference>
<protein>
    <submittedName>
        <fullName evidence="2">Uncharacterized protein</fullName>
    </submittedName>
</protein>
<dbReference type="EMBL" id="AB853026">
    <property type="protein sequence ID" value="BAO19069.1"/>
    <property type="molecule type" value="Genomic_DNA"/>
</dbReference>
<feature type="region of interest" description="Disordered" evidence="1">
    <location>
        <begin position="1"/>
        <end position="51"/>
    </location>
</feature>